<dbReference type="Proteomes" id="UP001501358">
    <property type="component" value="Unassembled WGS sequence"/>
</dbReference>
<feature type="region of interest" description="Disordered" evidence="1">
    <location>
        <begin position="1"/>
        <end position="27"/>
    </location>
</feature>
<sequence length="109" mass="11111">MATLNPQPISLTGAQPTYAAASADGDKVRPDERTWLHVRNGGAGPVTVTLDATGSVRGQTVPDLTVTVPAGEDREIGPLTADLLAGTSDGLVAVTYSAVDSVTVAARRI</sequence>
<feature type="compositionally biased region" description="Polar residues" evidence="1">
    <location>
        <begin position="1"/>
        <end position="15"/>
    </location>
</feature>
<protein>
    <submittedName>
        <fullName evidence="2">Uncharacterized protein</fullName>
    </submittedName>
</protein>
<comment type="caution">
    <text evidence="2">The sequence shown here is derived from an EMBL/GenBank/DDBJ whole genome shotgun (WGS) entry which is preliminary data.</text>
</comment>
<gene>
    <name evidence="2" type="ORF">GCM10010406_21070</name>
</gene>
<dbReference type="RefSeq" id="WP_344382893.1">
    <property type="nucleotide sequence ID" value="NZ_BAAATA010000009.1"/>
</dbReference>
<evidence type="ECO:0000256" key="1">
    <source>
        <dbReference type="SAM" id="MobiDB-lite"/>
    </source>
</evidence>
<dbReference type="EMBL" id="BAAATA010000009">
    <property type="protein sequence ID" value="GAA2484592.1"/>
    <property type="molecule type" value="Genomic_DNA"/>
</dbReference>
<accession>A0ABP5YSA1</accession>
<evidence type="ECO:0000313" key="3">
    <source>
        <dbReference type="Proteomes" id="UP001501358"/>
    </source>
</evidence>
<keyword evidence="3" id="KW-1185">Reference proteome</keyword>
<organism evidence="2 3">
    <name type="scientific">Streptomyces thermolineatus</name>
    <dbReference type="NCBI Taxonomy" id="44033"/>
    <lineage>
        <taxon>Bacteria</taxon>
        <taxon>Bacillati</taxon>
        <taxon>Actinomycetota</taxon>
        <taxon>Actinomycetes</taxon>
        <taxon>Kitasatosporales</taxon>
        <taxon>Streptomycetaceae</taxon>
        <taxon>Streptomyces</taxon>
    </lineage>
</organism>
<reference evidence="3" key="1">
    <citation type="journal article" date="2019" name="Int. J. Syst. Evol. Microbiol.">
        <title>The Global Catalogue of Microorganisms (GCM) 10K type strain sequencing project: providing services to taxonomists for standard genome sequencing and annotation.</title>
        <authorList>
            <consortium name="The Broad Institute Genomics Platform"/>
            <consortium name="The Broad Institute Genome Sequencing Center for Infectious Disease"/>
            <person name="Wu L."/>
            <person name="Ma J."/>
        </authorList>
    </citation>
    <scope>NUCLEOTIDE SEQUENCE [LARGE SCALE GENOMIC DNA]</scope>
    <source>
        <strain evidence="3">JCM 6307</strain>
    </source>
</reference>
<evidence type="ECO:0000313" key="2">
    <source>
        <dbReference type="EMBL" id="GAA2484592.1"/>
    </source>
</evidence>
<name>A0ABP5YSA1_9ACTN</name>
<proteinExistence type="predicted"/>